<evidence type="ECO:0000256" key="1">
    <source>
        <dbReference type="SAM" id="SignalP"/>
    </source>
</evidence>
<sequence length="143" mass="16496">MNSISLASLIAFFGLLAFQRALVNCNATNALFLCNGVEFSLAQAKTQVSYAYTVKLSETWERKQRSRHAVYPLRFNQLGRPWKLNELTRLALYVSNYMVVMDDHDNLMGMVWHHNHDYYHCERIDFEGDDIPLASLASDPEYA</sequence>
<proteinExistence type="predicted"/>
<feature type="chain" id="PRO_5004107946" evidence="1">
    <location>
        <begin position="22"/>
        <end position="143"/>
    </location>
</feature>
<organism evidence="2 3">
    <name type="scientific">Blumeria graminis f. sp. hordei (strain DH14)</name>
    <name type="common">Barley powdery mildew</name>
    <name type="synonym">Oidium monilioides f. sp. hordei</name>
    <dbReference type="NCBI Taxonomy" id="546991"/>
    <lineage>
        <taxon>Eukaryota</taxon>
        <taxon>Fungi</taxon>
        <taxon>Dikarya</taxon>
        <taxon>Ascomycota</taxon>
        <taxon>Pezizomycotina</taxon>
        <taxon>Leotiomycetes</taxon>
        <taxon>Erysiphales</taxon>
        <taxon>Erysiphaceae</taxon>
        <taxon>Blumeria</taxon>
        <taxon>Blumeria hordei</taxon>
    </lineage>
</organism>
<feature type="signal peptide" evidence="1">
    <location>
        <begin position="1"/>
        <end position="21"/>
    </location>
</feature>
<reference evidence="2 3" key="1">
    <citation type="journal article" date="2010" name="Science">
        <title>Genome expansion and gene loss in powdery mildew fungi reveal tradeoffs in extreme parasitism.</title>
        <authorList>
            <person name="Spanu P.D."/>
            <person name="Abbott J.C."/>
            <person name="Amselem J."/>
            <person name="Burgis T.A."/>
            <person name="Soanes D.M."/>
            <person name="Stueber K."/>
            <person name="Ver Loren van Themaat E."/>
            <person name="Brown J.K.M."/>
            <person name="Butcher S.A."/>
            <person name="Gurr S.J."/>
            <person name="Lebrun M.-H."/>
            <person name="Ridout C.J."/>
            <person name="Schulze-Lefert P."/>
            <person name="Talbot N.J."/>
            <person name="Ahmadinejad N."/>
            <person name="Ametz C."/>
            <person name="Barton G.R."/>
            <person name="Benjdia M."/>
            <person name="Bidzinski P."/>
            <person name="Bindschedler L.V."/>
            <person name="Both M."/>
            <person name="Brewer M.T."/>
            <person name="Cadle-Davidson L."/>
            <person name="Cadle-Davidson M.M."/>
            <person name="Collemare J."/>
            <person name="Cramer R."/>
            <person name="Frenkel O."/>
            <person name="Godfrey D."/>
            <person name="Harriman J."/>
            <person name="Hoede C."/>
            <person name="King B.C."/>
            <person name="Klages S."/>
            <person name="Kleemann J."/>
            <person name="Knoll D."/>
            <person name="Koti P.S."/>
            <person name="Kreplak J."/>
            <person name="Lopez-Ruiz F.J."/>
            <person name="Lu X."/>
            <person name="Maekawa T."/>
            <person name="Mahanil S."/>
            <person name="Micali C."/>
            <person name="Milgroom M.G."/>
            <person name="Montana G."/>
            <person name="Noir S."/>
            <person name="O'Connell R.J."/>
            <person name="Oberhaensli S."/>
            <person name="Parlange F."/>
            <person name="Pedersen C."/>
            <person name="Quesneville H."/>
            <person name="Reinhardt R."/>
            <person name="Rott M."/>
            <person name="Sacristan S."/>
            <person name="Schmidt S.M."/>
            <person name="Schoen M."/>
            <person name="Skamnioti P."/>
            <person name="Sommer H."/>
            <person name="Stephens A."/>
            <person name="Takahara H."/>
            <person name="Thordal-Christensen H."/>
            <person name="Vigouroux M."/>
            <person name="Wessling R."/>
            <person name="Wicker T."/>
            <person name="Panstruga R."/>
        </authorList>
    </citation>
    <scope>NUCLEOTIDE SEQUENCE [LARGE SCALE GENOMIC DNA]</scope>
    <source>
        <strain evidence="2">DH14</strain>
    </source>
</reference>
<evidence type="ECO:0000313" key="3">
    <source>
        <dbReference type="Proteomes" id="UP000015441"/>
    </source>
</evidence>
<protein>
    <submittedName>
        <fullName evidence="2">CSEP0185 putative effector protein</fullName>
    </submittedName>
</protein>
<name>N1JNB2_BLUG1</name>
<dbReference type="AlphaFoldDB" id="N1JNB2"/>
<keyword evidence="1" id="KW-0732">Signal</keyword>
<gene>
    <name evidence="2" type="ORF">BGHDH14_bgh04113</name>
</gene>
<accession>N1JNB2</accession>
<keyword evidence="3" id="KW-1185">Reference proteome</keyword>
<dbReference type="InParanoid" id="N1JNB2"/>
<evidence type="ECO:0000313" key="2">
    <source>
        <dbReference type="EMBL" id="CCU82101.1"/>
    </source>
</evidence>
<dbReference type="HOGENOM" id="CLU_1805853_0_0_1"/>
<dbReference type="Proteomes" id="UP000015441">
    <property type="component" value="Unassembled WGS sequence"/>
</dbReference>
<dbReference type="EMBL" id="CAUH01005850">
    <property type="protein sequence ID" value="CCU82101.1"/>
    <property type="molecule type" value="Genomic_DNA"/>
</dbReference>
<comment type="caution">
    <text evidence="2">The sequence shown here is derived from an EMBL/GenBank/DDBJ whole genome shotgun (WGS) entry which is preliminary data.</text>
</comment>
<dbReference type="OrthoDB" id="10449750at2759"/>